<name>A0A7W6ES24_9BACT</name>
<protein>
    <submittedName>
        <fullName evidence="4">Ribosomal protein S18 acetylase RimI-like enzyme</fullName>
    </submittedName>
</protein>
<keyword evidence="4" id="KW-0687">Ribonucleoprotein</keyword>
<dbReference type="PANTHER" id="PTHR42919:SF8">
    <property type="entry name" value="N-ALPHA-ACETYLTRANSFERASE 50"/>
    <property type="match status" value="1"/>
</dbReference>
<dbReference type="RefSeq" id="WP_183976801.1">
    <property type="nucleotide sequence ID" value="NZ_JACIBY010000009.1"/>
</dbReference>
<dbReference type="SUPFAM" id="SSF55729">
    <property type="entry name" value="Acyl-CoA N-acyltransferases (Nat)"/>
    <property type="match status" value="1"/>
</dbReference>
<dbReference type="CDD" id="cd04301">
    <property type="entry name" value="NAT_SF"/>
    <property type="match status" value="1"/>
</dbReference>
<dbReference type="EMBL" id="JACIBY010000009">
    <property type="protein sequence ID" value="MBB3840061.1"/>
    <property type="molecule type" value="Genomic_DNA"/>
</dbReference>
<keyword evidence="2" id="KW-0012">Acyltransferase</keyword>
<dbReference type="InterPro" id="IPR000182">
    <property type="entry name" value="GNAT_dom"/>
</dbReference>
<keyword evidence="4" id="KW-0689">Ribosomal protein</keyword>
<feature type="domain" description="N-acetyltransferase" evidence="3">
    <location>
        <begin position="3"/>
        <end position="171"/>
    </location>
</feature>
<evidence type="ECO:0000313" key="5">
    <source>
        <dbReference type="Proteomes" id="UP000541352"/>
    </source>
</evidence>
<dbReference type="InterPro" id="IPR016181">
    <property type="entry name" value="Acyl_CoA_acyltransferase"/>
</dbReference>
<comment type="caution">
    <text evidence="4">The sequence shown here is derived from an EMBL/GenBank/DDBJ whole genome shotgun (WGS) entry which is preliminary data.</text>
</comment>
<accession>A0A7W6ES24</accession>
<gene>
    <name evidence="4" type="ORF">FHS57_004074</name>
</gene>
<dbReference type="Pfam" id="PF00583">
    <property type="entry name" value="Acetyltransf_1"/>
    <property type="match status" value="1"/>
</dbReference>
<reference evidence="4 5" key="1">
    <citation type="submission" date="2020-08" db="EMBL/GenBank/DDBJ databases">
        <title>Genomic Encyclopedia of Type Strains, Phase IV (KMG-IV): sequencing the most valuable type-strain genomes for metagenomic binning, comparative biology and taxonomic classification.</title>
        <authorList>
            <person name="Goeker M."/>
        </authorList>
    </citation>
    <scope>NUCLEOTIDE SEQUENCE [LARGE SCALE GENOMIC DNA]</scope>
    <source>
        <strain evidence="4 5">DSM 17976</strain>
    </source>
</reference>
<dbReference type="GO" id="GO:0016747">
    <property type="term" value="F:acyltransferase activity, transferring groups other than amino-acyl groups"/>
    <property type="evidence" value="ECO:0007669"/>
    <property type="project" value="InterPro"/>
</dbReference>
<dbReference type="PANTHER" id="PTHR42919">
    <property type="entry name" value="N-ALPHA-ACETYLTRANSFERASE"/>
    <property type="match status" value="1"/>
</dbReference>
<dbReference type="AlphaFoldDB" id="A0A7W6ES24"/>
<dbReference type="Gene3D" id="3.40.630.30">
    <property type="match status" value="1"/>
</dbReference>
<dbReference type="Proteomes" id="UP000541352">
    <property type="component" value="Unassembled WGS sequence"/>
</dbReference>
<evidence type="ECO:0000313" key="4">
    <source>
        <dbReference type="EMBL" id="MBB3840061.1"/>
    </source>
</evidence>
<dbReference type="InterPro" id="IPR051556">
    <property type="entry name" value="N-term/lysine_N-AcTrnsfr"/>
</dbReference>
<evidence type="ECO:0000256" key="2">
    <source>
        <dbReference type="ARBA" id="ARBA00023315"/>
    </source>
</evidence>
<sequence length="171" mass="19699">MSVSIQPATFHDAQALRDLSEQTFIDTYAVYNTPENMEKHISTKFTLKQIQAELEDTSVQYLLLKKAEQLIGFTKLVKNHAPKELSSENAIEIERFYVDKAFHGQNLGKHLMNESLDWCKNSGFKTVWLGVWEENTRALQFYTKMGFEKVGEHVFVLGTEVQNDYVMAKSI</sequence>
<keyword evidence="1" id="KW-0808">Transferase</keyword>
<keyword evidence="5" id="KW-1185">Reference proteome</keyword>
<evidence type="ECO:0000256" key="1">
    <source>
        <dbReference type="ARBA" id="ARBA00022679"/>
    </source>
</evidence>
<dbReference type="GO" id="GO:0005840">
    <property type="term" value="C:ribosome"/>
    <property type="evidence" value="ECO:0007669"/>
    <property type="project" value="UniProtKB-KW"/>
</dbReference>
<proteinExistence type="predicted"/>
<dbReference type="PROSITE" id="PS51186">
    <property type="entry name" value="GNAT"/>
    <property type="match status" value="1"/>
</dbReference>
<evidence type="ECO:0000259" key="3">
    <source>
        <dbReference type="PROSITE" id="PS51186"/>
    </source>
</evidence>
<organism evidence="4 5">
    <name type="scientific">Runella defluvii</name>
    <dbReference type="NCBI Taxonomy" id="370973"/>
    <lineage>
        <taxon>Bacteria</taxon>
        <taxon>Pseudomonadati</taxon>
        <taxon>Bacteroidota</taxon>
        <taxon>Cytophagia</taxon>
        <taxon>Cytophagales</taxon>
        <taxon>Spirosomataceae</taxon>
        <taxon>Runella</taxon>
    </lineage>
</organism>